<dbReference type="AlphaFoldDB" id="A0A1N7FGS7"/>
<sequence length="166" mass="18650">MAEDHKSFMNIINNSPSCAERWAGLTEKAIADARAHGVTLEPDDCLNIREIRLAAMGAELDSEAYQNELLNLPQLSMAARKKAIQEGDSDIRAAALSDLNRWRENEHFSHRTAHAARRLSEARELGIATPAPAQDELSRNDRLEMLKEVKDPAERLALARKWNLIK</sequence>
<reference evidence="1 2" key="1">
    <citation type="submission" date="2017-01" db="EMBL/GenBank/DDBJ databases">
        <authorList>
            <person name="Mah S.A."/>
            <person name="Swanson W.J."/>
            <person name="Moy G.W."/>
            <person name="Vacquier V.D."/>
        </authorList>
    </citation>
    <scope>NUCLEOTIDE SEQUENCE [LARGE SCALE GENOMIC DNA]</scope>
    <source>
        <strain evidence="1 2">DSM 29590</strain>
    </source>
</reference>
<keyword evidence="2" id="KW-1185">Reference proteome</keyword>
<gene>
    <name evidence="1" type="ORF">SAMN05421666_1027</name>
</gene>
<dbReference type="OrthoDB" id="7744349at2"/>
<name>A0A1N7FGS7_9RHOB</name>
<protein>
    <submittedName>
        <fullName evidence="1">Uncharacterized protein</fullName>
    </submittedName>
</protein>
<dbReference type="RefSeq" id="WP_076531550.1">
    <property type="nucleotide sequence ID" value="NZ_FOAC01000001.1"/>
</dbReference>
<evidence type="ECO:0000313" key="1">
    <source>
        <dbReference type="EMBL" id="SIR99490.1"/>
    </source>
</evidence>
<organism evidence="1 2">
    <name type="scientific">Roseovarius nanhaiticus</name>
    <dbReference type="NCBI Taxonomy" id="573024"/>
    <lineage>
        <taxon>Bacteria</taxon>
        <taxon>Pseudomonadati</taxon>
        <taxon>Pseudomonadota</taxon>
        <taxon>Alphaproteobacteria</taxon>
        <taxon>Rhodobacterales</taxon>
        <taxon>Roseobacteraceae</taxon>
        <taxon>Roseovarius</taxon>
    </lineage>
</organism>
<dbReference type="Proteomes" id="UP000186019">
    <property type="component" value="Unassembled WGS sequence"/>
</dbReference>
<dbReference type="EMBL" id="FTNV01000001">
    <property type="protein sequence ID" value="SIR99490.1"/>
    <property type="molecule type" value="Genomic_DNA"/>
</dbReference>
<proteinExistence type="predicted"/>
<evidence type="ECO:0000313" key="2">
    <source>
        <dbReference type="Proteomes" id="UP000186019"/>
    </source>
</evidence>
<dbReference type="STRING" id="573024.SAMN05216208_1109"/>
<accession>A0A1N7FGS7</accession>